<dbReference type="InterPro" id="IPR001347">
    <property type="entry name" value="SIS_dom"/>
</dbReference>
<feature type="domain" description="SIS" evidence="5">
    <location>
        <begin position="138"/>
        <end position="278"/>
    </location>
</feature>
<dbReference type="RefSeq" id="WP_104195585.1">
    <property type="nucleotide sequence ID" value="NZ_SOGT01000015.1"/>
</dbReference>
<evidence type="ECO:0000259" key="4">
    <source>
        <dbReference type="PROSITE" id="PS51071"/>
    </source>
</evidence>
<dbReference type="GO" id="GO:0003700">
    <property type="term" value="F:DNA-binding transcription factor activity"/>
    <property type="evidence" value="ECO:0007669"/>
    <property type="project" value="InterPro"/>
</dbReference>
<dbReference type="PANTHER" id="PTHR30514:SF1">
    <property type="entry name" value="HTH-TYPE TRANSCRIPTIONAL REGULATOR HEXR-RELATED"/>
    <property type="match status" value="1"/>
</dbReference>
<dbReference type="SUPFAM" id="SSF46689">
    <property type="entry name" value="Homeodomain-like"/>
    <property type="match status" value="1"/>
</dbReference>
<dbReference type="InterPro" id="IPR046348">
    <property type="entry name" value="SIS_dom_sf"/>
</dbReference>
<dbReference type="Gene3D" id="3.40.50.10490">
    <property type="entry name" value="Glucose-6-phosphate isomerase like protein, domain 1"/>
    <property type="match status" value="1"/>
</dbReference>
<dbReference type="GO" id="GO:0097367">
    <property type="term" value="F:carbohydrate derivative binding"/>
    <property type="evidence" value="ECO:0007669"/>
    <property type="project" value="InterPro"/>
</dbReference>
<evidence type="ECO:0000256" key="2">
    <source>
        <dbReference type="ARBA" id="ARBA00023125"/>
    </source>
</evidence>
<proteinExistence type="predicted"/>
<keyword evidence="7" id="KW-1185">Reference proteome</keyword>
<keyword evidence="1" id="KW-0805">Transcription regulation</keyword>
<dbReference type="InterPro" id="IPR047640">
    <property type="entry name" value="RpiR-like"/>
</dbReference>
<dbReference type="InterPro" id="IPR035472">
    <property type="entry name" value="RpiR-like_SIS"/>
</dbReference>
<accession>A0A4R8ZAB2</accession>
<dbReference type="EMBL" id="SOGT01000015">
    <property type="protein sequence ID" value="TFD24035.1"/>
    <property type="molecule type" value="Genomic_DNA"/>
</dbReference>
<gene>
    <name evidence="6" type="ORF">E3T27_14790</name>
</gene>
<evidence type="ECO:0000256" key="3">
    <source>
        <dbReference type="ARBA" id="ARBA00023163"/>
    </source>
</evidence>
<dbReference type="Pfam" id="PF01418">
    <property type="entry name" value="HTH_6"/>
    <property type="match status" value="1"/>
</dbReference>
<evidence type="ECO:0000313" key="6">
    <source>
        <dbReference type="EMBL" id="TFD24035.1"/>
    </source>
</evidence>
<dbReference type="PROSITE" id="PS51071">
    <property type="entry name" value="HTH_RPIR"/>
    <property type="match status" value="1"/>
</dbReference>
<dbReference type="InterPro" id="IPR000281">
    <property type="entry name" value="HTH_RpiR"/>
</dbReference>
<organism evidence="6 7">
    <name type="scientific">Cryobacterium lyxosi</name>
    <dbReference type="NCBI Taxonomy" id="1259228"/>
    <lineage>
        <taxon>Bacteria</taxon>
        <taxon>Bacillati</taxon>
        <taxon>Actinomycetota</taxon>
        <taxon>Actinomycetes</taxon>
        <taxon>Micrococcales</taxon>
        <taxon>Microbacteriaceae</taxon>
        <taxon>Cryobacterium</taxon>
    </lineage>
</organism>
<dbReference type="GO" id="GO:0003677">
    <property type="term" value="F:DNA binding"/>
    <property type="evidence" value="ECO:0007669"/>
    <property type="project" value="UniProtKB-KW"/>
</dbReference>
<dbReference type="GO" id="GO:1901135">
    <property type="term" value="P:carbohydrate derivative metabolic process"/>
    <property type="evidence" value="ECO:0007669"/>
    <property type="project" value="InterPro"/>
</dbReference>
<dbReference type="OrthoDB" id="370421at2"/>
<sequence>MTETTIPALATSFNPGSIHTPERIRARLIDFSPAERRVADAVLRDPFGVIHLSVSELAASADTSPATVIRFCATLGLRGFQELKITLASESIPSERRVLGEIQPGDGVAEITLKVMDTTARAVGQAAQTLDLSVLEAIAEQIVGARRVLFGAVGTSAPLAVDTAYRLTQIGIDATFALDVHTQHVSARMLRIGDVFFAISHTGSTFETLATTRAAKLSGATTVALTSFSHSPLTEVADLSLVAGSAETAYRVESMSSRIVHFAVLDALFVTLALRSSTSSAHLAMTEDVLIEHRI</sequence>
<name>A0A4R8ZAB2_9MICO</name>
<keyword evidence="3" id="KW-0804">Transcription</keyword>
<dbReference type="Gene3D" id="1.10.10.10">
    <property type="entry name" value="Winged helix-like DNA-binding domain superfamily/Winged helix DNA-binding domain"/>
    <property type="match status" value="1"/>
</dbReference>
<keyword evidence="2" id="KW-0238">DNA-binding</keyword>
<evidence type="ECO:0000259" key="5">
    <source>
        <dbReference type="PROSITE" id="PS51464"/>
    </source>
</evidence>
<reference evidence="6 7" key="1">
    <citation type="submission" date="2019-03" db="EMBL/GenBank/DDBJ databases">
        <title>Genomics of glacier-inhabiting Cryobacterium strains.</title>
        <authorList>
            <person name="Liu Q."/>
            <person name="Xin Y.-H."/>
        </authorList>
    </citation>
    <scope>NUCLEOTIDE SEQUENCE [LARGE SCALE GENOMIC DNA]</scope>
    <source>
        <strain evidence="6 7">TMT1-1</strain>
    </source>
</reference>
<dbReference type="InterPro" id="IPR036388">
    <property type="entry name" value="WH-like_DNA-bd_sf"/>
</dbReference>
<dbReference type="AlphaFoldDB" id="A0A4R8ZAB2"/>
<comment type="caution">
    <text evidence="6">The sequence shown here is derived from an EMBL/GenBank/DDBJ whole genome shotgun (WGS) entry which is preliminary data.</text>
</comment>
<protein>
    <submittedName>
        <fullName evidence="6">MurR/RpiR family transcriptional regulator</fullName>
    </submittedName>
</protein>
<dbReference type="CDD" id="cd05013">
    <property type="entry name" value="SIS_RpiR"/>
    <property type="match status" value="1"/>
</dbReference>
<dbReference type="InterPro" id="IPR009057">
    <property type="entry name" value="Homeodomain-like_sf"/>
</dbReference>
<dbReference type="PANTHER" id="PTHR30514">
    <property type="entry name" value="GLUCOKINASE"/>
    <property type="match status" value="1"/>
</dbReference>
<dbReference type="Proteomes" id="UP000298424">
    <property type="component" value="Unassembled WGS sequence"/>
</dbReference>
<evidence type="ECO:0000313" key="7">
    <source>
        <dbReference type="Proteomes" id="UP000298424"/>
    </source>
</evidence>
<dbReference type="Pfam" id="PF01380">
    <property type="entry name" value="SIS"/>
    <property type="match status" value="1"/>
</dbReference>
<dbReference type="SUPFAM" id="SSF53697">
    <property type="entry name" value="SIS domain"/>
    <property type="match status" value="1"/>
</dbReference>
<feature type="domain" description="HTH rpiR-type" evidence="4">
    <location>
        <begin position="18"/>
        <end position="94"/>
    </location>
</feature>
<evidence type="ECO:0000256" key="1">
    <source>
        <dbReference type="ARBA" id="ARBA00023015"/>
    </source>
</evidence>
<dbReference type="PROSITE" id="PS51464">
    <property type="entry name" value="SIS"/>
    <property type="match status" value="1"/>
</dbReference>